<evidence type="ECO:0000313" key="1">
    <source>
        <dbReference type="EMBL" id="GAA4016653.1"/>
    </source>
</evidence>
<organism evidence="1 2">
    <name type="scientific">Sphingomonas swuensis</name>
    <dbReference type="NCBI Taxonomy" id="977800"/>
    <lineage>
        <taxon>Bacteria</taxon>
        <taxon>Pseudomonadati</taxon>
        <taxon>Pseudomonadota</taxon>
        <taxon>Alphaproteobacteria</taxon>
        <taxon>Sphingomonadales</taxon>
        <taxon>Sphingomonadaceae</taxon>
        <taxon>Sphingomonas</taxon>
    </lineage>
</organism>
<dbReference type="RefSeq" id="WP_344706732.1">
    <property type="nucleotide sequence ID" value="NZ_BAABBQ010000001.1"/>
</dbReference>
<proteinExistence type="predicted"/>
<gene>
    <name evidence="1" type="ORF">GCM10022280_14650</name>
</gene>
<comment type="caution">
    <text evidence="1">The sequence shown here is derived from an EMBL/GenBank/DDBJ whole genome shotgun (WGS) entry which is preliminary data.</text>
</comment>
<keyword evidence="2" id="KW-1185">Reference proteome</keyword>
<protein>
    <submittedName>
        <fullName evidence="1">Uncharacterized protein</fullName>
    </submittedName>
</protein>
<sequence>MATDFERGPQTFIVNTLPNPCQDGDSLLAKAERCRRLAAGISDSEAADVLRRMAVGYEEAAERLAVTSLGD</sequence>
<evidence type="ECO:0000313" key="2">
    <source>
        <dbReference type="Proteomes" id="UP001500235"/>
    </source>
</evidence>
<dbReference type="EMBL" id="BAABBQ010000001">
    <property type="protein sequence ID" value="GAA4016653.1"/>
    <property type="molecule type" value="Genomic_DNA"/>
</dbReference>
<name>A0ABP7SV65_9SPHN</name>
<reference evidence="2" key="1">
    <citation type="journal article" date="2019" name="Int. J. Syst. Evol. Microbiol.">
        <title>The Global Catalogue of Microorganisms (GCM) 10K type strain sequencing project: providing services to taxonomists for standard genome sequencing and annotation.</title>
        <authorList>
            <consortium name="The Broad Institute Genomics Platform"/>
            <consortium name="The Broad Institute Genome Sequencing Center for Infectious Disease"/>
            <person name="Wu L."/>
            <person name="Ma J."/>
        </authorList>
    </citation>
    <scope>NUCLEOTIDE SEQUENCE [LARGE SCALE GENOMIC DNA]</scope>
    <source>
        <strain evidence="2">JCM 17563</strain>
    </source>
</reference>
<dbReference type="Proteomes" id="UP001500235">
    <property type="component" value="Unassembled WGS sequence"/>
</dbReference>
<accession>A0ABP7SV65</accession>